<gene>
    <name evidence="1" type="ORF">ACFFTO_43250</name>
</gene>
<reference evidence="1 2" key="1">
    <citation type="submission" date="2024-09" db="EMBL/GenBank/DDBJ databases">
        <authorList>
            <person name="Sun Q."/>
            <person name="Mori K."/>
        </authorList>
    </citation>
    <scope>NUCLEOTIDE SEQUENCE [LARGE SCALE GENOMIC DNA]</scope>
    <source>
        <strain evidence="1 2">JCM 13852</strain>
    </source>
</reference>
<dbReference type="SMART" id="SM01260">
    <property type="entry name" value="LANC_like"/>
    <property type="match status" value="1"/>
</dbReference>
<accession>A0ABV5UHZ7</accession>
<dbReference type="Proteomes" id="UP001589535">
    <property type="component" value="Unassembled WGS sequence"/>
</dbReference>
<evidence type="ECO:0000313" key="2">
    <source>
        <dbReference type="Proteomes" id="UP001589535"/>
    </source>
</evidence>
<dbReference type="InterPro" id="IPR007822">
    <property type="entry name" value="LANC-like"/>
</dbReference>
<dbReference type="PRINTS" id="PR01955">
    <property type="entry name" value="LANCFRANKIA"/>
</dbReference>
<protein>
    <submittedName>
        <fullName evidence="1">Lanthionine synthetase LanC family protein</fullName>
    </submittedName>
</protein>
<dbReference type="SUPFAM" id="SSF158745">
    <property type="entry name" value="LanC-like"/>
    <property type="match status" value="1"/>
</dbReference>
<dbReference type="Pfam" id="PF05147">
    <property type="entry name" value="LANC_like"/>
    <property type="match status" value="1"/>
</dbReference>
<keyword evidence="2" id="KW-1185">Reference proteome</keyword>
<sequence length="408" mass="42228">MSASTAREVARRVLDPAIRSQALRRLARATLKPQVNIWSPAGVSLGGAGLAILCAELDGRFSDEGWDVAAHALLASGLAEASDPARPLALFSGAAGYAAAVWLASRDGTRYTGLLAQLDAVLLPRMRDFASAPPSGPAAYDTVNGMAGWVGYLLMRLRSPEIEQVVALLAEALANVLLFPGRMAYRQDGALRLDYGLAHGVAGPLAALALIEIHGGTVHPATSRALREAGLWLARQATWRSGCLLWPAGAEPDVRGAPLAHVPVKNAGSWCHGSAGIARAVYLAGVATGTPELTDVGLTAIRTLCVQPPLLHSPNLCHGLAGQAALLQCFARDTGDPVVETAAARAAAKLAQDFAPGSLLGYLDTEQPGVRAENPGLLRGAAGVAAVLLAAEHVTAPEPGWSRLLLLA</sequence>
<dbReference type="EMBL" id="JBHMBK010000068">
    <property type="protein sequence ID" value="MFB9691032.1"/>
    <property type="molecule type" value="Genomic_DNA"/>
</dbReference>
<evidence type="ECO:0000313" key="1">
    <source>
        <dbReference type="EMBL" id="MFB9691032.1"/>
    </source>
</evidence>
<dbReference type="RefSeq" id="WP_378207384.1">
    <property type="nucleotide sequence ID" value="NZ_JBHMBK010000068.1"/>
</dbReference>
<comment type="caution">
    <text evidence="1">The sequence shown here is derived from an EMBL/GenBank/DDBJ whole genome shotgun (WGS) entry which is preliminary data.</text>
</comment>
<dbReference type="Gene3D" id="1.50.10.20">
    <property type="match status" value="1"/>
</dbReference>
<name>A0ABV5UHZ7_9PSEU</name>
<dbReference type="PRINTS" id="PR01950">
    <property type="entry name" value="LANCSUPER"/>
</dbReference>
<organism evidence="1 2">
    <name type="scientific">Amycolatopsis plumensis</name>
    <dbReference type="NCBI Taxonomy" id="236508"/>
    <lineage>
        <taxon>Bacteria</taxon>
        <taxon>Bacillati</taxon>
        <taxon>Actinomycetota</taxon>
        <taxon>Actinomycetes</taxon>
        <taxon>Pseudonocardiales</taxon>
        <taxon>Pseudonocardiaceae</taxon>
        <taxon>Amycolatopsis</taxon>
    </lineage>
</organism>
<proteinExistence type="predicted"/>